<feature type="coiled-coil region" evidence="7">
    <location>
        <begin position="879"/>
        <end position="909"/>
    </location>
</feature>
<dbReference type="PROSITE" id="PS50113">
    <property type="entry name" value="PAC"/>
    <property type="match status" value="1"/>
</dbReference>
<dbReference type="Pfam" id="PF00989">
    <property type="entry name" value="PAS"/>
    <property type="match status" value="1"/>
</dbReference>
<evidence type="ECO:0000256" key="3">
    <source>
        <dbReference type="ARBA" id="ARBA00022603"/>
    </source>
</evidence>
<reference evidence="14" key="1">
    <citation type="submission" date="2017-11" db="EMBL/GenBank/DDBJ databases">
        <title>The draft genome sequence of Chromatocurvus sp. F02.</title>
        <authorList>
            <person name="Du Z.-J."/>
            <person name="Chang Y.-Q."/>
        </authorList>
    </citation>
    <scope>NUCLEOTIDE SEQUENCE [LARGE SCALE GENOMIC DNA]</scope>
    <source>
        <strain evidence="14">F02</strain>
    </source>
</reference>
<dbReference type="Gene3D" id="3.40.50.150">
    <property type="entry name" value="Vaccinia Virus protein VP39"/>
    <property type="match status" value="1"/>
</dbReference>
<keyword evidence="5" id="KW-0949">S-adenosyl-L-methionine</keyword>
<feature type="active site" evidence="6">
    <location>
        <position position="155"/>
    </location>
</feature>
<evidence type="ECO:0000259" key="9">
    <source>
        <dbReference type="PROSITE" id="PS50112"/>
    </source>
</evidence>
<dbReference type="SMART" id="SM00138">
    <property type="entry name" value="MeTrc"/>
    <property type="match status" value="1"/>
</dbReference>
<dbReference type="CDD" id="cd02440">
    <property type="entry name" value="AdoMet_MTases"/>
    <property type="match status" value="1"/>
</dbReference>
<dbReference type="GO" id="GO:0005737">
    <property type="term" value="C:cytoplasm"/>
    <property type="evidence" value="ECO:0007669"/>
    <property type="project" value="InterPro"/>
</dbReference>
<name>A0A2N5Y254_9GAMM</name>
<evidence type="ECO:0000256" key="7">
    <source>
        <dbReference type="SAM" id="Coils"/>
    </source>
</evidence>
<dbReference type="Proteomes" id="UP000234845">
    <property type="component" value="Unassembled WGS sequence"/>
</dbReference>
<dbReference type="InterPro" id="IPR000014">
    <property type="entry name" value="PAS"/>
</dbReference>
<feature type="domain" description="PAS" evidence="9">
    <location>
        <begin position="895"/>
        <end position="938"/>
    </location>
</feature>
<dbReference type="PROSITE" id="PS50122">
    <property type="entry name" value="CHEB"/>
    <property type="match status" value="1"/>
</dbReference>
<dbReference type="GO" id="GO:0032259">
    <property type="term" value="P:methylation"/>
    <property type="evidence" value="ECO:0007669"/>
    <property type="project" value="UniProtKB-KW"/>
</dbReference>
<dbReference type="GO" id="GO:0006935">
    <property type="term" value="P:chemotaxis"/>
    <property type="evidence" value="ECO:0007669"/>
    <property type="project" value="UniProtKB-UniRule"/>
</dbReference>
<evidence type="ECO:0000256" key="5">
    <source>
        <dbReference type="ARBA" id="ARBA00022691"/>
    </source>
</evidence>
<dbReference type="Pfam" id="PF01739">
    <property type="entry name" value="CheR"/>
    <property type="match status" value="1"/>
</dbReference>
<keyword evidence="6" id="KW-0145">Chemotaxis</keyword>
<dbReference type="InterPro" id="IPR022641">
    <property type="entry name" value="CheR_N"/>
</dbReference>
<dbReference type="EMBL" id="PKLZ01000008">
    <property type="protein sequence ID" value="PLW82484.1"/>
    <property type="molecule type" value="Genomic_DNA"/>
</dbReference>
<organism evidence="13 14">
    <name type="scientific">Kineobactrum sediminis</name>
    <dbReference type="NCBI Taxonomy" id="1905677"/>
    <lineage>
        <taxon>Bacteria</taxon>
        <taxon>Pseudomonadati</taxon>
        <taxon>Pseudomonadota</taxon>
        <taxon>Gammaproteobacteria</taxon>
        <taxon>Cellvibrionales</taxon>
        <taxon>Halieaceae</taxon>
        <taxon>Kineobactrum</taxon>
    </lineage>
</organism>
<proteinExistence type="predicted"/>
<dbReference type="InterPro" id="IPR000673">
    <property type="entry name" value="Sig_transdc_resp-reg_Me-estase"/>
</dbReference>
<dbReference type="OrthoDB" id="9816309at2"/>
<dbReference type="Pfam" id="PF13596">
    <property type="entry name" value="PAS_10"/>
    <property type="match status" value="1"/>
</dbReference>
<dbReference type="GO" id="GO:0006355">
    <property type="term" value="P:regulation of DNA-templated transcription"/>
    <property type="evidence" value="ECO:0007669"/>
    <property type="project" value="InterPro"/>
</dbReference>
<feature type="coiled-coil region" evidence="7">
    <location>
        <begin position="690"/>
        <end position="763"/>
    </location>
</feature>
<dbReference type="InterPro" id="IPR022642">
    <property type="entry name" value="CheR_C"/>
</dbReference>
<gene>
    <name evidence="13" type="ORF">CWI75_12085</name>
</gene>
<dbReference type="NCBIfam" id="TIGR00229">
    <property type="entry name" value="sensory_box"/>
    <property type="match status" value="1"/>
</dbReference>
<evidence type="ECO:0000313" key="14">
    <source>
        <dbReference type="Proteomes" id="UP000234845"/>
    </source>
</evidence>
<dbReference type="Pfam" id="PF01339">
    <property type="entry name" value="CheB_methylest"/>
    <property type="match status" value="1"/>
</dbReference>
<dbReference type="Gene3D" id="3.40.50.180">
    <property type="entry name" value="Methylesterase CheB, C-terminal domain"/>
    <property type="match status" value="1"/>
</dbReference>
<dbReference type="Pfam" id="PF03705">
    <property type="entry name" value="CheR_N"/>
    <property type="match status" value="1"/>
</dbReference>
<dbReference type="Gene3D" id="3.30.450.20">
    <property type="entry name" value="PAS domain"/>
    <property type="match status" value="2"/>
</dbReference>
<dbReference type="InterPro" id="IPR000700">
    <property type="entry name" value="PAS-assoc_C"/>
</dbReference>
<evidence type="ECO:0000259" key="11">
    <source>
        <dbReference type="PROSITE" id="PS50122"/>
    </source>
</evidence>
<dbReference type="PROSITE" id="PS50112">
    <property type="entry name" value="PAS"/>
    <property type="match status" value="1"/>
</dbReference>
<dbReference type="EC" id="2.1.1.80" evidence="2"/>
<accession>A0A2N5Y254</accession>
<dbReference type="CDD" id="cd16434">
    <property type="entry name" value="CheB-CheR_fusion"/>
    <property type="match status" value="1"/>
</dbReference>
<keyword evidence="4" id="KW-0808">Transferase</keyword>
<sequence>MPSHSEKNDATAQASTEGKESEASPFPIVGIGASAGGLPAFEAFFSGFSDGAVPGMAFVVVQHLDPTHKSMLTELVGRYTNMQVLEVEDGMAVKVNSVHIMPPGRDMAINNGALQLFEPSAPRGQRLPIDFFLRSLAADQREWAVAIILSGTGCDGTQGLRAIKGEGGMAMAQSPNSCEFDGMPRSALATGLVDYELPPGKMPQELMAYAERAFDKLAITTAKAPGKAQASLKKVFGLLHTQTRHDFSQYKTSTIYRRIERRMAVQQFESIDRYAAYLKEHPAEVEALFGDLLIGVTNFFRDPAVFETLAAKVIPALFADKSSKAAIRVWVPGCSTGEEAYSLAMLLVEYMETLNTGRTLQVFATDIDPQAVATARTGLYPASITADVSSERLARFFRYDEENDGYRIKKDIRSLLIFSDQNVIRDPPFSKMDLISCRNLLIYMGAELQKKVIPLFHYALKPGGWLFLGTSEGVGEFETLFDVVDRKAKIYQRKRSSNGGELAAFGRFVPSIDSTEPSASAPPIEHSEPRSSFAPRGSLRETTEQALLQEIVAAGILVDKEGDILYLHGRTGLFLEPAPGEAGVNNIIKMARQGLRPALGPALHQAAKNRDRVISPDLRVKTNGHFTTVNLTVRPVTSGSGASREEPLFLVILQETQHPLPLGLAAEPVDSATTETPEAESGSASAKARIAALKHELRSKEEYLQSTIEELETSGEELKSSNEEMQSVNEELQSANEELETSKEELQSVNEELATVNTELQTKVTDLLRANNDMNNLLAGTGIGTVFVDHDLRILRYTPTASVIINLIPSDVGRPVAHLASNLVGYDSLVRDVQSVLDTLVSKEVEVQASDGHSYTMRILPYRTLDNVIEGAVITFLDITEINRARNALREANRELQRLAVVVHDARDAITVYDLTGKTLAWNPGAEKLYGWTEAEALVMNLRDRLPLGLRDEVLQTLDRLSRAETLEPYRTRRLTKSGEEVEVSVISTALFNDAGEMYAISTTERAMGSVP</sequence>
<dbReference type="InterPro" id="IPR000780">
    <property type="entry name" value="CheR_MeTrfase"/>
</dbReference>
<evidence type="ECO:0000256" key="4">
    <source>
        <dbReference type="ARBA" id="ARBA00022679"/>
    </source>
</evidence>
<dbReference type="CDD" id="cd00130">
    <property type="entry name" value="PAS"/>
    <property type="match status" value="1"/>
</dbReference>
<dbReference type="GO" id="GO:0008983">
    <property type="term" value="F:protein-glutamate O-methyltransferase activity"/>
    <property type="evidence" value="ECO:0007669"/>
    <property type="project" value="UniProtKB-EC"/>
</dbReference>
<dbReference type="InterPro" id="IPR036804">
    <property type="entry name" value="CheR_N_sf"/>
</dbReference>
<comment type="catalytic activity">
    <reaction evidence="1">
        <text>L-glutamyl-[protein] + S-adenosyl-L-methionine = [protein]-L-glutamate 5-O-methyl ester + S-adenosyl-L-homocysteine</text>
        <dbReference type="Rhea" id="RHEA:24452"/>
        <dbReference type="Rhea" id="RHEA-COMP:10208"/>
        <dbReference type="Rhea" id="RHEA-COMP:10311"/>
        <dbReference type="ChEBI" id="CHEBI:29973"/>
        <dbReference type="ChEBI" id="CHEBI:57856"/>
        <dbReference type="ChEBI" id="CHEBI:59789"/>
        <dbReference type="ChEBI" id="CHEBI:82795"/>
        <dbReference type="EC" id="2.1.1.80"/>
    </reaction>
</comment>
<dbReference type="InterPro" id="IPR035965">
    <property type="entry name" value="PAS-like_dom_sf"/>
</dbReference>
<keyword evidence="6" id="KW-0378">Hydrolase</keyword>
<keyword evidence="7" id="KW-0175">Coiled coil</keyword>
<dbReference type="SUPFAM" id="SSF47757">
    <property type="entry name" value="Chemotaxis receptor methyltransferase CheR, N-terminal domain"/>
    <property type="match status" value="1"/>
</dbReference>
<dbReference type="SUPFAM" id="SSF53335">
    <property type="entry name" value="S-adenosyl-L-methionine-dependent methyltransferases"/>
    <property type="match status" value="1"/>
</dbReference>
<dbReference type="SUPFAM" id="SSF55785">
    <property type="entry name" value="PYP-like sensor domain (PAS domain)"/>
    <property type="match status" value="1"/>
</dbReference>
<evidence type="ECO:0000256" key="8">
    <source>
        <dbReference type="SAM" id="MobiDB-lite"/>
    </source>
</evidence>
<evidence type="ECO:0000313" key="13">
    <source>
        <dbReference type="EMBL" id="PLW82484.1"/>
    </source>
</evidence>
<feature type="active site" evidence="6">
    <location>
        <position position="63"/>
    </location>
</feature>
<feature type="region of interest" description="Disordered" evidence="8">
    <location>
        <begin position="515"/>
        <end position="537"/>
    </location>
</feature>
<dbReference type="GO" id="GO:0008984">
    <property type="term" value="F:protein-glutamate methylesterase activity"/>
    <property type="evidence" value="ECO:0007669"/>
    <property type="project" value="InterPro"/>
</dbReference>
<dbReference type="PRINTS" id="PR00996">
    <property type="entry name" value="CHERMTFRASE"/>
</dbReference>
<dbReference type="AlphaFoldDB" id="A0A2N5Y254"/>
<dbReference type="InterPro" id="IPR029063">
    <property type="entry name" value="SAM-dependent_MTases_sf"/>
</dbReference>
<dbReference type="InterPro" id="IPR050903">
    <property type="entry name" value="Bact_Chemotaxis_MeTrfase"/>
</dbReference>
<dbReference type="Gene3D" id="1.10.155.10">
    <property type="entry name" value="Chemotaxis receptor methyltransferase CheR, N-terminal domain"/>
    <property type="match status" value="1"/>
</dbReference>
<feature type="domain" description="CheR-type methyltransferase" evidence="12">
    <location>
        <begin position="220"/>
        <end position="496"/>
    </location>
</feature>
<feature type="domain" description="PAC" evidence="10">
    <location>
        <begin position="841"/>
        <end position="891"/>
    </location>
</feature>
<evidence type="ECO:0000256" key="2">
    <source>
        <dbReference type="ARBA" id="ARBA00012534"/>
    </source>
</evidence>
<keyword evidence="14" id="KW-1185">Reference proteome</keyword>
<feature type="active site" evidence="6">
    <location>
        <position position="34"/>
    </location>
</feature>
<dbReference type="SMART" id="SM00091">
    <property type="entry name" value="PAS"/>
    <property type="match status" value="2"/>
</dbReference>
<dbReference type="GO" id="GO:0000156">
    <property type="term" value="F:phosphorelay response regulator activity"/>
    <property type="evidence" value="ECO:0007669"/>
    <property type="project" value="InterPro"/>
</dbReference>
<dbReference type="SUPFAM" id="SSF52738">
    <property type="entry name" value="Methylesterase CheB, C-terminal domain"/>
    <property type="match status" value="1"/>
</dbReference>
<evidence type="ECO:0000256" key="1">
    <source>
        <dbReference type="ARBA" id="ARBA00001541"/>
    </source>
</evidence>
<feature type="region of interest" description="Disordered" evidence="8">
    <location>
        <begin position="1"/>
        <end position="25"/>
    </location>
</feature>
<dbReference type="Gene3D" id="1.10.287.620">
    <property type="entry name" value="Helix Hairpins"/>
    <property type="match status" value="1"/>
</dbReference>
<evidence type="ECO:0000256" key="6">
    <source>
        <dbReference type="PROSITE-ProRule" id="PRU00050"/>
    </source>
</evidence>
<feature type="domain" description="CheB-type methylesterase" evidence="11">
    <location>
        <begin position="25"/>
        <end position="213"/>
    </location>
</feature>
<keyword evidence="3" id="KW-0489">Methyltransferase</keyword>
<dbReference type="PROSITE" id="PS50123">
    <property type="entry name" value="CHER"/>
    <property type="match status" value="1"/>
</dbReference>
<dbReference type="InterPro" id="IPR013767">
    <property type="entry name" value="PAS_fold"/>
</dbReference>
<dbReference type="PANTHER" id="PTHR24422">
    <property type="entry name" value="CHEMOTAXIS PROTEIN METHYLTRANSFERASE"/>
    <property type="match status" value="1"/>
</dbReference>
<dbReference type="PANTHER" id="PTHR24422:SF27">
    <property type="entry name" value="PROTEIN-GLUTAMATE O-METHYLTRANSFERASE"/>
    <property type="match status" value="1"/>
</dbReference>
<protein>
    <recommendedName>
        <fullName evidence="2">protein-glutamate O-methyltransferase</fullName>
        <ecNumber evidence="2">2.1.1.80</ecNumber>
    </recommendedName>
</protein>
<dbReference type="InterPro" id="IPR035909">
    <property type="entry name" value="CheB_C"/>
</dbReference>
<dbReference type="RefSeq" id="WP_101521736.1">
    <property type="nucleotide sequence ID" value="NZ_PKLZ01000008.1"/>
</dbReference>
<comment type="caution">
    <text evidence="13">The sequence shown here is derived from an EMBL/GenBank/DDBJ whole genome shotgun (WGS) entry which is preliminary data.</text>
</comment>
<evidence type="ECO:0000259" key="12">
    <source>
        <dbReference type="PROSITE" id="PS50123"/>
    </source>
</evidence>
<evidence type="ECO:0000259" key="10">
    <source>
        <dbReference type="PROSITE" id="PS50113"/>
    </source>
</evidence>